<dbReference type="SUPFAM" id="SSF141868">
    <property type="entry name" value="EAL domain-like"/>
    <property type="match status" value="1"/>
</dbReference>
<feature type="transmembrane region" description="Helical" evidence="1">
    <location>
        <begin position="227"/>
        <end position="245"/>
    </location>
</feature>
<dbReference type="Proteomes" id="UP000027778">
    <property type="component" value="Unassembled WGS sequence"/>
</dbReference>
<dbReference type="SMART" id="SM00052">
    <property type="entry name" value="EAL"/>
    <property type="match status" value="1"/>
</dbReference>
<evidence type="ECO:0000313" key="5">
    <source>
        <dbReference type="EMBL" id="KEK25525.1"/>
    </source>
</evidence>
<dbReference type="GO" id="GO:0006355">
    <property type="term" value="P:regulation of DNA-templated transcription"/>
    <property type="evidence" value="ECO:0007669"/>
    <property type="project" value="InterPro"/>
</dbReference>
<evidence type="ECO:0000259" key="2">
    <source>
        <dbReference type="PROSITE" id="PS50112"/>
    </source>
</evidence>
<dbReference type="PANTHER" id="PTHR44757:SF2">
    <property type="entry name" value="BIOFILM ARCHITECTURE MAINTENANCE PROTEIN MBAA"/>
    <property type="match status" value="1"/>
</dbReference>
<evidence type="ECO:0000259" key="3">
    <source>
        <dbReference type="PROSITE" id="PS50883"/>
    </source>
</evidence>
<dbReference type="InterPro" id="IPR035919">
    <property type="entry name" value="EAL_sf"/>
</dbReference>
<dbReference type="CDD" id="cd01949">
    <property type="entry name" value="GGDEF"/>
    <property type="match status" value="1"/>
</dbReference>
<dbReference type="FunFam" id="3.20.20.450:FF:000001">
    <property type="entry name" value="Cyclic di-GMP phosphodiesterase yahA"/>
    <property type="match status" value="1"/>
</dbReference>
<feature type="domain" description="EAL" evidence="3">
    <location>
        <begin position="636"/>
        <end position="890"/>
    </location>
</feature>
<dbReference type="NCBIfam" id="TIGR00254">
    <property type="entry name" value="GGDEF"/>
    <property type="match status" value="1"/>
</dbReference>
<dbReference type="InterPro" id="IPR000160">
    <property type="entry name" value="GGDEF_dom"/>
</dbReference>
<dbReference type="AlphaFoldDB" id="A0A073KG29"/>
<organism evidence="5 6">
    <name type="scientific">Bacillus gaemokensis</name>
    <dbReference type="NCBI Taxonomy" id="574375"/>
    <lineage>
        <taxon>Bacteria</taxon>
        <taxon>Bacillati</taxon>
        <taxon>Bacillota</taxon>
        <taxon>Bacilli</taxon>
        <taxon>Bacillales</taxon>
        <taxon>Bacillaceae</taxon>
        <taxon>Bacillus</taxon>
        <taxon>Bacillus cereus group</taxon>
    </lineage>
</organism>
<evidence type="ECO:0000259" key="4">
    <source>
        <dbReference type="PROSITE" id="PS50887"/>
    </source>
</evidence>
<feature type="transmembrane region" description="Helical" evidence="1">
    <location>
        <begin position="163"/>
        <end position="184"/>
    </location>
</feature>
<dbReference type="SMART" id="SM00091">
    <property type="entry name" value="PAS"/>
    <property type="match status" value="1"/>
</dbReference>
<keyword evidence="6" id="KW-1185">Reference proteome</keyword>
<dbReference type="OrthoDB" id="9759607at2"/>
<evidence type="ECO:0000256" key="1">
    <source>
        <dbReference type="SAM" id="Phobius"/>
    </source>
</evidence>
<dbReference type="eggNOG" id="COG5001">
    <property type="taxonomic scope" value="Bacteria"/>
</dbReference>
<reference evidence="5 6" key="1">
    <citation type="submission" date="2014-06" db="EMBL/GenBank/DDBJ databases">
        <title>Draft genome sequence of Bacillus gaemokensis JCM 15801 (MCCC 1A00707).</title>
        <authorList>
            <person name="Lai Q."/>
            <person name="Liu Y."/>
            <person name="Shao Z."/>
        </authorList>
    </citation>
    <scope>NUCLEOTIDE SEQUENCE [LARGE SCALE GENOMIC DNA]</scope>
    <source>
        <strain evidence="5 6">JCM 15801</strain>
    </source>
</reference>
<proteinExistence type="predicted"/>
<dbReference type="InterPro" id="IPR013767">
    <property type="entry name" value="PAS_fold"/>
</dbReference>
<gene>
    <name evidence="5" type="ORF">BAGA_13010</name>
</gene>
<feature type="domain" description="PAS" evidence="2">
    <location>
        <begin position="339"/>
        <end position="409"/>
    </location>
</feature>
<dbReference type="FunFam" id="3.30.70.270:FF:000001">
    <property type="entry name" value="Diguanylate cyclase domain protein"/>
    <property type="match status" value="1"/>
</dbReference>
<dbReference type="NCBIfam" id="TIGR00229">
    <property type="entry name" value="sensory_box"/>
    <property type="match status" value="1"/>
</dbReference>
<feature type="transmembrane region" description="Helical" evidence="1">
    <location>
        <begin position="7"/>
        <end position="24"/>
    </location>
</feature>
<dbReference type="Gene3D" id="3.20.20.450">
    <property type="entry name" value="EAL domain"/>
    <property type="match status" value="1"/>
</dbReference>
<dbReference type="Gene3D" id="3.30.70.270">
    <property type="match status" value="1"/>
</dbReference>
<dbReference type="RefSeq" id="WP_033673386.1">
    <property type="nucleotide sequence ID" value="NZ_JOTM01000002.1"/>
</dbReference>
<dbReference type="InterPro" id="IPR043128">
    <property type="entry name" value="Rev_trsase/Diguanyl_cyclase"/>
</dbReference>
<feature type="transmembrane region" description="Helical" evidence="1">
    <location>
        <begin position="423"/>
        <end position="447"/>
    </location>
</feature>
<feature type="transmembrane region" description="Helical" evidence="1">
    <location>
        <begin position="64"/>
        <end position="88"/>
    </location>
</feature>
<dbReference type="PROSITE" id="PS50883">
    <property type="entry name" value="EAL"/>
    <property type="match status" value="1"/>
</dbReference>
<dbReference type="SMART" id="SM00267">
    <property type="entry name" value="GGDEF"/>
    <property type="match status" value="1"/>
</dbReference>
<dbReference type="PROSITE" id="PS50887">
    <property type="entry name" value="GGDEF"/>
    <property type="match status" value="1"/>
</dbReference>
<dbReference type="Gene3D" id="3.30.450.20">
    <property type="entry name" value="PAS domain"/>
    <property type="match status" value="1"/>
</dbReference>
<feature type="transmembrane region" description="Helical" evidence="1">
    <location>
        <begin position="131"/>
        <end position="151"/>
    </location>
</feature>
<dbReference type="PROSITE" id="PS50112">
    <property type="entry name" value="PAS"/>
    <property type="match status" value="1"/>
</dbReference>
<dbReference type="InterPro" id="IPR035965">
    <property type="entry name" value="PAS-like_dom_sf"/>
</dbReference>
<dbReference type="InterPro" id="IPR000014">
    <property type="entry name" value="PAS"/>
</dbReference>
<feature type="transmembrane region" description="Helical" evidence="1">
    <location>
        <begin position="289"/>
        <end position="306"/>
    </location>
</feature>
<dbReference type="InterPro" id="IPR025152">
    <property type="entry name" value="DUF4084"/>
</dbReference>
<dbReference type="Pfam" id="PF00990">
    <property type="entry name" value="GGDEF"/>
    <property type="match status" value="1"/>
</dbReference>
<dbReference type="CDD" id="cd01948">
    <property type="entry name" value="EAL"/>
    <property type="match status" value="1"/>
</dbReference>
<feature type="domain" description="GGDEF" evidence="4">
    <location>
        <begin position="494"/>
        <end position="627"/>
    </location>
</feature>
<comment type="caution">
    <text evidence="5">The sequence shown here is derived from an EMBL/GenBank/DDBJ whole genome shotgun (WGS) entry which is preliminary data.</text>
</comment>
<sequence>MPKHKLYINFIILYCFIFFLWIILLPKNWAGKEVGILFLFCFSALLTCYCLYKAIHRLSGGENFFWILILCTCLFGFVMEVTLYFYSFSIYKQAVFSYEAMPFFIIQYVLLFIAFTVKFTRNYSMQGLLQFLFDSIFITIMTAYFTFTVILNISNIYTLTIEMWILTGYFIAQSLVVYAVISLYRREQHSTSRMALIIGFSTILIYGYIYIHQLYRGIKISAEVTYFIHTISLLSIGLSALLYVLDRPVVNETKVKYYHFDYIRFILPYFSIFMVSIFIISRFSQEKFMFIGFGASLLLLFLRQFYMWKGNQNLVHTYEDLTTKLEDKVKEGIIALSRSEQQYKSLFEDHPDAVFSLNLNGKFQSTNKACANLFKAYYCEDTSYSLLHFIDEKDYELVETALQHTKDGTPQTLETRTKMKENYYYHLHITLIPILVEEFVVGMFGIARDITELNEKQLQIEHLAFHDALTGLPNRRKFEKDLHDALHEASRRRTSLAVLFVDLDRFKKINDRLGHNVGDMLLIEVSKRLQASLHPKDVVARQGGDEFTILLPNIYTQKDAKCIAEQLLTALNKPFFIQNEELSVTPSIGVAMYPELGTNVTELMKHADIAMYRAKATGKNKFVFFSKEMSIVEQETQFLEGELSKALQQSEFFLQYQPQVHTQTKRIIGFEALIRWKHPKLGIVSPTQFIPLAEETGFIIELGKWILQTACQEAKKWHDQGFTYLKVGVNLSVVQFNHIDLIPIISEVLERTQLPPEALDLEITESIALNKKQSVIEKLERLQELGVQISIDDFGTGYSSLSYLTKYPIHTLKIAREFISEINKNPLEEAITSSIITLAKDLQLSVIAEGVETEEQWSFLHNQNCDHIQGFLISKPVSSKDVWNLLKKKQPLQS</sequence>
<protein>
    <submittedName>
        <fullName evidence="5">Diguanylate cyclase</fullName>
    </submittedName>
</protein>
<feature type="transmembrane region" description="Helical" evidence="1">
    <location>
        <begin position="100"/>
        <end position="119"/>
    </location>
</feature>
<dbReference type="InterPro" id="IPR052155">
    <property type="entry name" value="Biofilm_reg_signaling"/>
</dbReference>
<keyword evidence="1" id="KW-0812">Transmembrane</keyword>
<dbReference type="PANTHER" id="PTHR44757">
    <property type="entry name" value="DIGUANYLATE CYCLASE DGCP"/>
    <property type="match status" value="1"/>
</dbReference>
<dbReference type="InterPro" id="IPR001633">
    <property type="entry name" value="EAL_dom"/>
</dbReference>
<dbReference type="Pfam" id="PF13321">
    <property type="entry name" value="DUF4084"/>
    <property type="match status" value="1"/>
</dbReference>
<evidence type="ECO:0000313" key="6">
    <source>
        <dbReference type="Proteomes" id="UP000027778"/>
    </source>
</evidence>
<name>A0A073KG29_9BACI</name>
<feature type="transmembrane region" description="Helical" evidence="1">
    <location>
        <begin position="196"/>
        <end position="215"/>
    </location>
</feature>
<dbReference type="STRING" id="574375.AZF08_06375"/>
<feature type="transmembrane region" description="Helical" evidence="1">
    <location>
        <begin position="36"/>
        <end position="52"/>
    </location>
</feature>
<dbReference type="SUPFAM" id="SSF55073">
    <property type="entry name" value="Nucleotide cyclase"/>
    <property type="match status" value="1"/>
</dbReference>
<feature type="transmembrane region" description="Helical" evidence="1">
    <location>
        <begin position="266"/>
        <end position="283"/>
    </location>
</feature>
<dbReference type="EMBL" id="JOTM01000002">
    <property type="protein sequence ID" value="KEK25525.1"/>
    <property type="molecule type" value="Genomic_DNA"/>
</dbReference>
<keyword evidence="1" id="KW-1133">Transmembrane helix</keyword>
<dbReference type="Pfam" id="PF00563">
    <property type="entry name" value="EAL"/>
    <property type="match status" value="1"/>
</dbReference>
<dbReference type="SUPFAM" id="SSF55785">
    <property type="entry name" value="PYP-like sensor domain (PAS domain)"/>
    <property type="match status" value="1"/>
</dbReference>
<accession>A0A073KG29</accession>
<dbReference type="CDD" id="cd00130">
    <property type="entry name" value="PAS"/>
    <property type="match status" value="1"/>
</dbReference>
<dbReference type="InterPro" id="IPR029787">
    <property type="entry name" value="Nucleotide_cyclase"/>
</dbReference>
<dbReference type="Pfam" id="PF00989">
    <property type="entry name" value="PAS"/>
    <property type="match status" value="1"/>
</dbReference>
<keyword evidence="1" id="KW-0472">Membrane</keyword>